<accession>A0A5C0SDW1</accession>
<dbReference type="Pfam" id="PF01381">
    <property type="entry name" value="HTH_3"/>
    <property type="match status" value="1"/>
</dbReference>
<sequence>MRNLKALRVKYGLTQADMAKKLEISEVAYRNKENGYTQFTLNEARKISKIFKETIEAIFFENEVYTKETTA</sequence>
<organism evidence="3 4">
    <name type="scientific">Crassaminicella thermophila</name>
    <dbReference type="NCBI Taxonomy" id="2599308"/>
    <lineage>
        <taxon>Bacteria</taxon>
        <taxon>Bacillati</taxon>
        <taxon>Bacillota</taxon>
        <taxon>Clostridia</taxon>
        <taxon>Eubacteriales</taxon>
        <taxon>Clostridiaceae</taxon>
        <taxon>Crassaminicella</taxon>
    </lineage>
</organism>
<proteinExistence type="predicted"/>
<evidence type="ECO:0000256" key="1">
    <source>
        <dbReference type="ARBA" id="ARBA00023125"/>
    </source>
</evidence>
<reference evidence="3 4" key="1">
    <citation type="submission" date="2019-07" db="EMBL/GenBank/DDBJ databases">
        <title>Complete genome of Crassaminicella thermophila SY095.</title>
        <authorList>
            <person name="Li X."/>
        </authorList>
    </citation>
    <scope>NUCLEOTIDE SEQUENCE [LARGE SCALE GENOMIC DNA]</scope>
    <source>
        <strain evidence="3 4">SY095</strain>
    </source>
</reference>
<dbReference type="SUPFAM" id="SSF47413">
    <property type="entry name" value="lambda repressor-like DNA-binding domains"/>
    <property type="match status" value="1"/>
</dbReference>
<dbReference type="AlphaFoldDB" id="A0A5C0SDW1"/>
<dbReference type="Gene3D" id="1.10.260.40">
    <property type="entry name" value="lambda repressor-like DNA-binding domains"/>
    <property type="match status" value="1"/>
</dbReference>
<dbReference type="EMBL" id="CP042243">
    <property type="protein sequence ID" value="QEK12755.1"/>
    <property type="molecule type" value="Genomic_DNA"/>
</dbReference>
<dbReference type="OrthoDB" id="1757480at2"/>
<protein>
    <submittedName>
        <fullName evidence="3">Helix-turn-helix domain-containing protein</fullName>
    </submittedName>
</protein>
<keyword evidence="1" id="KW-0238">DNA-binding</keyword>
<evidence type="ECO:0000259" key="2">
    <source>
        <dbReference type="PROSITE" id="PS50943"/>
    </source>
</evidence>
<dbReference type="PANTHER" id="PTHR46558:SF4">
    <property type="entry name" value="DNA-BIDING PHAGE PROTEIN"/>
    <property type="match status" value="1"/>
</dbReference>
<dbReference type="PROSITE" id="PS50943">
    <property type="entry name" value="HTH_CROC1"/>
    <property type="match status" value="1"/>
</dbReference>
<dbReference type="KEGG" id="crs:FQB35_10670"/>
<dbReference type="SMART" id="SM00530">
    <property type="entry name" value="HTH_XRE"/>
    <property type="match status" value="1"/>
</dbReference>
<keyword evidence="4" id="KW-1185">Reference proteome</keyword>
<name>A0A5C0SDW1_CRATE</name>
<feature type="domain" description="HTH cro/C1-type" evidence="2">
    <location>
        <begin position="4"/>
        <end position="58"/>
    </location>
</feature>
<dbReference type="Proteomes" id="UP000324646">
    <property type="component" value="Chromosome"/>
</dbReference>
<dbReference type="CDD" id="cd00093">
    <property type="entry name" value="HTH_XRE"/>
    <property type="match status" value="1"/>
</dbReference>
<dbReference type="PANTHER" id="PTHR46558">
    <property type="entry name" value="TRACRIPTIONAL REGULATORY PROTEIN-RELATED-RELATED"/>
    <property type="match status" value="1"/>
</dbReference>
<dbReference type="GO" id="GO:0003677">
    <property type="term" value="F:DNA binding"/>
    <property type="evidence" value="ECO:0007669"/>
    <property type="project" value="UniProtKB-KW"/>
</dbReference>
<evidence type="ECO:0000313" key="4">
    <source>
        <dbReference type="Proteomes" id="UP000324646"/>
    </source>
</evidence>
<dbReference type="RefSeq" id="WP_148809892.1">
    <property type="nucleotide sequence ID" value="NZ_CP042243.1"/>
</dbReference>
<dbReference type="InterPro" id="IPR001387">
    <property type="entry name" value="Cro/C1-type_HTH"/>
</dbReference>
<dbReference type="InterPro" id="IPR010982">
    <property type="entry name" value="Lambda_DNA-bd_dom_sf"/>
</dbReference>
<evidence type="ECO:0000313" key="3">
    <source>
        <dbReference type="EMBL" id="QEK12755.1"/>
    </source>
</evidence>
<gene>
    <name evidence="3" type="ORF">FQB35_10670</name>
</gene>